<reference evidence="4 5" key="1">
    <citation type="submission" date="2024-03" db="EMBL/GenBank/DDBJ databases">
        <title>Community enrichment and isolation of bacterial strains for fucoidan degradation.</title>
        <authorList>
            <person name="Sichert A."/>
        </authorList>
    </citation>
    <scope>NUCLEOTIDE SEQUENCE [LARGE SCALE GENOMIC DNA]</scope>
    <source>
        <strain evidence="4 5">AS62</strain>
    </source>
</reference>
<feature type="domain" description="PAS" evidence="1">
    <location>
        <begin position="55"/>
        <end position="126"/>
    </location>
</feature>
<dbReference type="InterPro" id="IPR035965">
    <property type="entry name" value="PAS-like_dom_sf"/>
</dbReference>
<keyword evidence="4" id="KW-0548">Nucleotidyltransferase</keyword>
<dbReference type="SMART" id="SM00267">
    <property type="entry name" value="GGDEF"/>
    <property type="match status" value="1"/>
</dbReference>
<dbReference type="InterPro" id="IPR029787">
    <property type="entry name" value="Nucleotide_cyclase"/>
</dbReference>
<keyword evidence="4" id="KW-0808">Transferase</keyword>
<dbReference type="Gene3D" id="3.30.70.270">
    <property type="match status" value="1"/>
</dbReference>
<gene>
    <name evidence="4" type="ORF">WNY59_02550</name>
</gene>
<dbReference type="CDD" id="cd01949">
    <property type="entry name" value="GGDEF"/>
    <property type="match status" value="1"/>
</dbReference>
<dbReference type="RefSeq" id="WP_342846684.1">
    <property type="nucleotide sequence ID" value="NZ_JBBMQO010000002.1"/>
</dbReference>
<dbReference type="InterPro" id="IPR000160">
    <property type="entry name" value="GGDEF_dom"/>
</dbReference>
<dbReference type="PANTHER" id="PTHR44757:SF2">
    <property type="entry name" value="BIOFILM ARCHITECTURE MAINTENANCE PROTEIN MBAA"/>
    <property type="match status" value="1"/>
</dbReference>
<feature type="domain" description="PAC" evidence="2">
    <location>
        <begin position="257"/>
        <end position="309"/>
    </location>
</feature>
<comment type="caution">
    <text evidence="4">The sequence shown here is derived from an EMBL/GenBank/DDBJ whole genome shotgun (WGS) entry which is preliminary data.</text>
</comment>
<feature type="domain" description="PAS" evidence="1">
    <location>
        <begin position="183"/>
        <end position="229"/>
    </location>
</feature>
<dbReference type="Pfam" id="PF08448">
    <property type="entry name" value="PAS_4"/>
    <property type="match status" value="2"/>
</dbReference>
<dbReference type="GO" id="GO:0052621">
    <property type="term" value="F:diguanylate cyclase activity"/>
    <property type="evidence" value="ECO:0007669"/>
    <property type="project" value="UniProtKB-EC"/>
</dbReference>
<dbReference type="Proteomes" id="UP001477870">
    <property type="component" value="Unassembled WGS sequence"/>
</dbReference>
<dbReference type="InterPro" id="IPR001610">
    <property type="entry name" value="PAC"/>
</dbReference>
<dbReference type="EC" id="2.7.7.65" evidence="4"/>
<dbReference type="CDD" id="cd00130">
    <property type="entry name" value="PAS"/>
    <property type="match status" value="2"/>
</dbReference>
<dbReference type="Gene3D" id="3.30.450.20">
    <property type="entry name" value="PAS domain"/>
    <property type="match status" value="2"/>
</dbReference>
<name>A0ABU9T2V7_9HYPH</name>
<dbReference type="InterPro" id="IPR000700">
    <property type="entry name" value="PAS-assoc_C"/>
</dbReference>
<proteinExistence type="predicted"/>
<dbReference type="InterPro" id="IPR000014">
    <property type="entry name" value="PAS"/>
</dbReference>
<organism evidence="4 5">
    <name type="scientific">Ahrensia kielensis</name>
    <dbReference type="NCBI Taxonomy" id="76980"/>
    <lineage>
        <taxon>Bacteria</taxon>
        <taxon>Pseudomonadati</taxon>
        <taxon>Pseudomonadota</taxon>
        <taxon>Alphaproteobacteria</taxon>
        <taxon>Hyphomicrobiales</taxon>
        <taxon>Ahrensiaceae</taxon>
        <taxon>Ahrensia</taxon>
    </lineage>
</organism>
<evidence type="ECO:0000313" key="4">
    <source>
        <dbReference type="EMBL" id="MEM5500460.1"/>
    </source>
</evidence>
<dbReference type="SMART" id="SM00091">
    <property type="entry name" value="PAS"/>
    <property type="match status" value="2"/>
</dbReference>
<accession>A0ABU9T2V7</accession>
<keyword evidence="5" id="KW-1185">Reference proteome</keyword>
<dbReference type="SUPFAM" id="SSF55073">
    <property type="entry name" value="Nucleotide cyclase"/>
    <property type="match status" value="1"/>
</dbReference>
<evidence type="ECO:0000259" key="2">
    <source>
        <dbReference type="PROSITE" id="PS50113"/>
    </source>
</evidence>
<dbReference type="SUPFAM" id="SSF55785">
    <property type="entry name" value="PYP-like sensor domain (PAS domain)"/>
    <property type="match status" value="2"/>
</dbReference>
<dbReference type="SMART" id="SM00086">
    <property type="entry name" value="PAC"/>
    <property type="match status" value="2"/>
</dbReference>
<dbReference type="Pfam" id="PF00990">
    <property type="entry name" value="GGDEF"/>
    <property type="match status" value="1"/>
</dbReference>
<dbReference type="PANTHER" id="PTHR44757">
    <property type="entry name" value="DIGUANYLATE CYCLASE DGCP"/>
    <property type="match status" value="1"/>
</dbReference>
<dbReference type="NCBIfam" id="TIGR00254">
    <property type="entry name" value="GGDEF"/>
    <property type="match status" value="1"/>
</dbReference>
<sequence length="479" mass="53316">MVEAINKALKESSEHHEHSVFENNGVPFSELQNAHARAQGDLQKLTDTKDAALSDAKLLHSIINQISDLVFAKDTNGRILVGSEAMARYYGLESAQELYGKTIFDLRGEDEAHRIHNIEQEILAGGEPMVDVDEEFIDASGDEKWIQITKVPMKDGNGKIIGLIGIARDITERKHNESVLEAERVLFRTMIDQVPDYLFFKDTESRFVISNRALAADLGRLPTDLIGKTDFSFHEEKLANKFYADEQQIVSTGESLINLEEMVVDFTGAEKWFSASKVPLRDVHGKIIGIVGVCRDITDRKDSEERLHFMAMHDALTHLPNRTLLVDRLEQGIKQKERTDGQLTVLFIDLDNFKIVNDSLGHDAGDTLIKAVADRLIASVRSSDTVARLGGDEFVILLIDQDNPISDTAPIIERLRASIAEPFIIEGQKFQVTCSIGGATFPNDGTDTTTLLKNADIAMYKAKEGGRDNVVFYNSAMNN</sequence>
<dbReference type="NCBIfam" id="TIGR00229">
    <property type="entry name" value="sensory_box"/>
    <property type="match status" value="2"/>
</dbReference>
<feature type="domain" description="GGDEF" evidence="3">
    <location>
        <begin position="341"/>
        <end position="475"/>
    </location>
</feature>
<protein>
    <submittedName>
        <fullName evidence="4">Sensor domain-containing diguanylate cyclase</fullName>
        <ecNumber evidence="4">2.7.7.65</ecNumber>
    </submittedName>
</protein>
<evidence type="ECO:0000259" key="1">
    <source>
        <dbReference type="PROSITE" id="PS50112"/>
    </source>
</evidence>
<dbReference type="PROSITE" id="PS50887">
    <property type="entry name" value="GGDEF"/>
    <property type="match status" value="1"/>
</dbReference>
<dbReference type="EMBL" id="JBBMQO010000002">
    <property type="protein sequence ID" value="MEM5500460.1"/>
    <property type="molecule type" value="Genomic_DNA"/>
</dbReference>
<dbReference type="InterPro" id="IPR013656">
    <property type="entry name" value="PAS_4"/>
</dbReference>
<evidence type="ECO:0000259" key="3">
    <source>
        <dbReference type="PROSITE" id="PS50887"/>
    </source>
</evidence>
<evidence type="ECO:0000313" key="5">
    <source>
        <dbReference type="Proteomes" id="UP001477870"/>
    </source>
</evidence>
<dbReference type="InterPro" id="IPR043128">
    <property type="entry name" value="Rev_trsase/Diguanyl_cyclase"/>
</dbReference>
<feature type="domain" description="PAC" evidence="2">
    <location>
        <begin position="130"/>
        <end position="182"/>
    </location>
</feature>
<dbReference type="InterPro" id="IPR052155">
    <property type="entry name" value="Biofilm_reg_signaling"/>
</dbReference>
<dbReference type="PROSITE" id="PS50113">
    <property type="entry name" value="PAC"/>
    <property type="match status" value="2"/>
</dbReference>
<dbReference type="PROSITE" id="PS50112">
    <property type="entry name" value="PAS"/>
    <property type="match status" value="2"/>
</dbReference>